<dbReference type="InterPro" id="IPR033697">
    <property type="entry name" value="Ribonuclease_T2_eukaryotic"/>
</dbReference>
<dbReference type="InterPro" id="IPR018188">
    <property type="entry name" value="RNase_T2_His_AS_1"/>
</dbReference>
<keyword evidence="5" id="KW-0732">Signal</keyword>
<evidence type="ECO:0000256" key="2">
    <source>
        <dbReference type="ARBA" id="ARBA00023157"/>
    </source>
</evidence>
<name>A0A9W3A0N8_BIOGL</name>
<keyword evidence="2" id="KW-1015">Disulfide bond</keyword>
<dbReference type="PROSITE" id="PS00530">
    <property type="entry name" value="RNASE_T2_1"/>
    <property type="match status" value="1"/>
</dbReference>
<dbReference type="GO" id="GO:0033897">
    <property type="term" value="F:ribonuclease T2 activity"/>
    <property type="evidence" value="ECO:0007669"/>
    <property type="project" value="InterPro"/>
</dbReference>
<feature type="signal peptide" evidence="5">
    <location>
        <begin position="1"/>
        <end position="20"/>
    </location>
</feature>
<evidence type="ECO:0000313" key="7">
    <source>
        <dbReference type="RefSeq" id="XP_055880723.1"/>
    </source>
</evidence>
<evidence type="ECO:0000313" key="6">
    <source>
        <dbReference type="Proteomes" id="UP001165740"/>
    </source>
</evidence>
<dbReference type="SUPFAM" id="SSF55895">
    <property type="entry name" value="Ribonuclease Rh-like"/>
    <property type="match status" value="1"/>
</dbReference>
<evidence type="ECO:0000256" key="1">
    <source>
        <dbReference type="ARBA" id="ARBA00007469"/>
    </source>
</evidence>
<dbReference type="RefSeq" id="XP_055880723.1">
    <property type="nucleotide sequence ID" value="XM_056024748.1"/>
</dbReference>
<evidence type="ECO:0000256" key="4">
    <source>
        <dbReference type="RuleBase" id="RU004328"/>
    </source>
</evidence>
<protein>
    <submittedName>
        <fullName evidence="7">Ribonuclease T2-like</fullName>
    </submittedName>
</protein>
<dbReference type="GeneID" id="106052262"/>
<feature type="active site" evidence="3">
    <location>
        <position position="118"/>
    </location>
</feature>
<dbReference type="GO" id="GO:0006401">
    <property type="term" value="P:RNA catabolic process"/>
    <property type="evidence" value="ECO:0007669"/>
    <property type="project" value="TreeGrafter"/>
</dbReference>
<accession>A0A9W3A0N8</accession>
<dbReference type="PROSITE" id="PS00531">
    <property type="entry name" value="RNASE_T2_2"/>
    <property type="match status" value="1"/>
</dbReference>
<dbReference type="GO" id="GO:0005576">
    <property type="term" value="C:extracellular region"/>
    <property type="evidence" value="ECO:0007669"/>
    <property type="project" value="TreeGrafter"/>
</dbReference>
<dbReference type="InterPro" id="IPR001568">
    <property type="entry name" value="RNase_T2-like"/>
</dbReference>
<gene>
    <name evidence="7" type="primary">LOC106052262</name>
</gene>
<feature type="active site" evidence="3">
    <location>
        <position position="65"/>
    </location>
</feature>
<dbReference type="Proteomes" id="UP001165740">
    <property type="component" value="Chromosome 3"/>
</dbReference>
<proteinExistence type="inferred from homology"/>
<dbReference type="Pfam" id="PF00445">
    <property type="entry name" value="Ribonuclease_T2"/>
    <property type="match status" value="1"/>
</dbReference>
<reference evidence="7" key="1">
    <citation type="submission" date="2025-08" db="UniProtKB">
        <authorList>
            <consortium name="RefSeq"/>
        </authorList>
    </citation>
    <scope>IDENTIFICATION</scope>
</reference>
<feature type="chain" id="PRO_5040885574" evidence="5">
    <location>
        <begin position="21"/>
        <end position="260"/>
    </location>
</feature>
<dbReference type="PANTHER" id="PTHR11240:SF22">
    <property type="entry name" value="RIBONUCLEASE T2"/>
    <property type="match status" value="1"/>
</dbReference>
<keyword evidence="6" id="KW-1185">Reference proteome</keyword>
<dbReference type="Gene3D" id="3.90.730.10">
    <property type="entry name" value="Ribonuclease T2-like"/>
    <property type="match status" value="1"/>
</dbReference>
<sequence>MLKQLLVVFIGALLSQGSTAPTYKAQNNEDWEFLLLAQFWPTTSCYYFRESGCSVPEKVNNWTIHGLWPSNANEPQPENCNSSMPFDYTQIESLRDRLDLEWPYYNKSGARTFLWEHEWNKHGTCAYNLPTLQGEMNYFTSAMNLYQTINLFGVLKAHDIEPSEEKFQVQDIFNILNEHFQAKPNIICLHNSEKNVYYIEEIWLCFNKDLTARDCEEIPVHTETALKFTSETDSLFRKTKGYIKDCPKDGEVYYLPISHK</sequence>
<comment type="similarity">
    <text evidence="1 4">Belongs to the RNase T2 family.</text>
</comment>
<dbReference type="PANTHER" id="PTHR11240">
    <property type="entry name" value="RIBONUCLEASE T2"/>
    <property type="match status" value="1"/>
</dbReference>
<dbReference type="OrthoDB" id="435754at2759"/>
<dbReference type="GO" id="GO:0003723">
    <property type="term" value="F:RNA binding"/>
    <property type="evidence" value="ECO:0007669"/>
    <property type="project" value="InterPro"/>
</dbReference>
<dbReference type="CDD" id="cd01061">
    <property type="entry name" value="RNase_T2_euk"/>
    <property type="match status" value="1"/>
</dbReference>
<evidence type="ECO:0000256" key="5">
    <source>
        <dbReference type="SAM" id="SignalP"/>
    </source>
</evidence>
<dbReference type="InterPro" id="IPR036430">
    <property type="entry name" value="RNase_T2-like_sf"/>
</dbReference>
<evidence type="ECO:0000256" key="3">
    <source>
        <dbReference type="PIRSR" id="PIRSR633697-1"/>
    </source>
</evidence>
<dbReference type="OMA" id="TNCHIGS"/>
<feature type="active site" evidence="3">
    <location>
        <position position="122"/>
    </location>
</feature>
<organism evidence="6 7">
    <name type="scientific">Biomphalaria glabrata</name>
    <name type="common">Bloodfluke planorb</name>
    <name type="synonym">Freshwater snail</name>
    <dbReference type="NCBI Taxonomy" id="6526"/>
    <lineage>
        <taxon>Eukaryota</taxon>
        <taxon>Metazoa</taxon>
        <taxon>Spiralia</taxon>
        <taxon>Lophotrochozoa</taxon>
        <taxon>Mollusca</taxon>
        <taxon>Gastropoda</taxon>
        <taxon>Heterobranchia</taxon>
        <taxon>Euthyneura</taxon>
        <taxon>Panpulmonata</taxon>
        <taxon>Hygrophila</taxon>
        <taxon>Lymnaeoidea</taxon>
        <taxon>Planorbidae</taxon>
        <taxon>Biomphalaria</taxon>
    </lineage>
</organism>
<dbReference type="AlphaFoldDB" id="A0A9W3A0N8"/>
<dbReference type="InterPro" id="IPR033130">
    <property type="entry name" value="RNase_T2_His_AS_2"/>
</dbReference>